<organism evidence="5 6">
    <name type="scientific">Protopolystoma xenopodis</name>
    <dbReference type="NCBI Taxonomy" id="117903"/>
    <lineage>
        <taxon>Eukaryota</taxon>
        <taxon>Metazoa</taxon>
        <taxon>Spiralia</taxon>
        <taxon>Lophotrochozoa</taxon>
        <taxon>Platyhelminthes</taxon>
        <taxon>Monogenea</taxon>
        <taxon>Polyopisthocotylea</taxon>
        <taxon>Polystomatidea</taxon>
        <taxon>Polystomatidae</taxon>
        <taxon>Protopolystoma</taxon>
    </lineage>
</organism>
<dbReference type="GO" id="GO:0003723">
    <property type="term" value="F:RNA binding"/>
    <property type="evidence" value="ECO:0007669"/>
    <property type="project" value="TreeGrafter"/>
</dbReference>
<dbReference type="Proteomes" id="UP000784294">
    <property type="component" value="Unassembled WGS sequence"/>
</dbReference>
<reference evidence="5" key="1">
    <citation type="submission" date="2018-11" db="EMBL/GenBank/DDBJ databases">
        <authorList>
            <consortium name="Pathogen Informatics"/>
        </authorList>
    </citation>
    <scope>NUCLEOTIDE SEQUENCE</scope>
</reference>
<keyword evidence="6" id="KW-1185">Reference proteome</keyword>
<evidence type="ECO:0000256" key="3">
    <source>
        <dbReference type="ARBA" id="ARBA00022806"/>
    </source>
</evidence>
<evidence type="ECO:0000313" key="6">
    <source>
        <dbReference type="Proteomes" id="UP000784294"/>
    </source>
</evidence>
<proteinExistence type="predicted"/>
<feature type="non-terminal residue" evidence="5">
    <location>
        <position position="1"/>
    </location>
</feature>
<dbReference type="OrthoDB" id="5600252at2759"/>
<dbReference type="GO" id="GO:0016787">
    <property type="term" value="F:hydrolase activity"/>
    <property type="evidence" value="ECO:0007669"/>
    <property type="project" value="UniProtKB-KW"/>
</dbReference>
<dbReference type="SUPFAM" id="SSF52540">
    <property type="entry name" value="P-loop containing nucleoside triphosphate hydrolases"/>
    <property type="match status" value="1"/>
</dbReference>
<dbReference type="EMBL" id="CAAALY010029661">
    <property type="protein sequence ID" value="VEL16734.1"/>
    <property type="molecule type" value="Genomic_DNA"/>
</dbReference>
<sequence>GVRKVIVSTNIAETSITIPHIRYVIDSGRAKIRYVSIMRVQNQFEYMLHHLPCSVTSIRERLRRFDFTVKFTVP</sequence>
<dbReference type="GO" id="GO:0005524">
    <property type="term" value="F:ATP binding"/>
    <property type="evidence" value="ECO:0007669"/>
    <property type="project" value="UniProtKB-KW"/>
</dbReference>
<gene>
    <name evidence="5" type="ORF">PXEA_LOCUS10174</name>
</gene>
<dbReference type="PANTHER" id="PTHR18934">
    <property type="entry name" value="ATP-DEPENDENT RNA HELICASE"/>
    <property type="match status" value="1"/>
</dbReference>
<dbReference type="InterPro" id="IPR027417">
    <property type="entry name" value="P-loop_NTPase"/>
</dbReference>
<keyword evidence="2" id="KW-0378">Hydrolase</keyword>
<comment type="caution">
    <text evidence="5">The sequence shown here is derived from an EMBL/GenBank/DDBJ whole genome shotgun (WGS) entry which is preliminary data.</text>
</comment>
<dbReference type="Gene3D" id="3.40.50.300">
    <property type="entry name" value="P-loop containing nucleotide triphosphate hydrolases"/>
    <property type="match status" value="1"/>
</dbReference>
<name>A0A3S5ABR5_9PLAT</name>
<keyword evidence="1" id="KW-0547">Nucleotide-binding</keyword>
<protein>
    <recommendedName>
        <fullName evidence="7">Helicase C-terminal domain-containing protein</fullName>
    </recommendedName>
</protein>
<evidence type="ECO:0008006" key="7">
    <source>
        <dbReference type="Google" id="ProtNLM"/>
    </source>
</evidence>
<evidence type="ECO:0000313" key="5">
    <source>
        <dbReference type="EMBL" id="VEL16734.1"/>
    </source>
</evidence>
<accession>A0A3S5ABR5</accession>
<evidence type="ECO:0000256" key="1">
    <source>
        <dbReference type="ARBA" id="ARBA00022741"/>
    </source>
</evidence>
<keyword evidence="3" id="KW-0347">Helicase</keyword>
<dbReference type="AlphaFoldDB" id="A0A3S5ABR5"/>
<dbReference type="GO" id="GO:0004386">
    <property type="term" value="F:helicase activity"/>
    <property type="evidence" value="ECO:0007669"/>
    <property type="project" value="UniProtKB-KW"/>
</dbReference>
<evidence type="ECO:0000256" key="2">
    <source>
        <dbReference type="ARBA" id="ARBA00022801"/>
    </source>
</evidence>
<keyword evidence="4" id="KW-0067">ATP-binding</keyword>
<evidence type="ECO:0000256" key="4">
    <source>
        <dbReference type="ARBA" id="ARBA00022840"/>
    </source>
</evidence>
<dbReference type="PANTHER" id="PTHR18934:SF99">
    <property type="entry name" value="ATP-DEPENDENT RNA HELICASE DHX37-RELATED"/>
    <property type="match status" value="1"/>
</dbReference>